<organism evidence="8 9">
    <name type="scientific">Ambispora leptoticha</name>
    <dbReference type="NCBI Taxonomy" id="144679"/>
    <lineage>
        <taxon>Eukaryota</taxon>
        <taxon>Fungi</taxon>
        <taxon>Fungi incertae sedis</taxon>
        <taxon>Mucoromycota</taxon>
        <taxon>Glomeromycotina</taxon>
        <taxon>Glomeromycetes</taxon>
        <taxon>Archaeosporales</taxon>
        <taxon>Ambisporaceae</taxon>
        <taxon>Ambispora</taxon>
    </lineage>
</organism>
<evidence type="ECO:0000256" key="3">
    <source>
        <dbReference type="ARBA" id="ARBA00022490"/>
    </source>
</evidence>
<gene>
    <name evidence="8" type="ORF">ALEPTO_LOCUS6533</name>
</gene>
<dbReference type="AlphaFoldDB" id="A0A9N9BHN0"/>
<dbReference type="PRINTS" id="PR01640">
    <property type="entry name" value="PROFILINPLNT"/>
</dbReference>
<accession>A0A9N9BHN0</accession>
<dbReference type="PANTHER" id="PTHR11604">
    <property type="entry name" value="PROFILIN"/>
    <property type="match status" value="1"/>
</dbReference>
<proteinExistence type="inferred from homology"/>
<dbReference type="CDD" id="cd00148">
    <property type="entry name" value="PROF"/>
    <property type="match status" value="1"/>
</dbReference>
<dbReference type="EMBL" id="CAJVPS010002300">
    <property type="protein sequence ID" value="CAG8564941.1"/>
    <property type="molecule type" value="Genomic_DNA"/>
</dbReference>
<dbReference type="InterPro" id="IPR027310">
    <property type="entry name" value="Profilin_CS"/>
</dbReference>
<evidence type="ECO:0000256" key="4">
    <source>
        <dbReference type="ARBA" id="ARBA00023203"/>
    </source>
</evidence>
<comment type="subunit">
    <text evidence="6">Occurs in many kinds of cells as a complex with monomeric actin in a 1:1 ratio.</text>
</comment>
<evidence type="ECO:0000313" key="8">
    <source>
        <dbReference type="EMBL" id="CAG8564941.1"/>
    </source>
</evidence>
<keyword evidence="5 6" id="KW-0206">Cytoskeleton</keyword>
<evidence type="ECO:0000256" key="1">
    <source>
        <dbReference type="ARBA" id="ARBA00004245"/>
    </source>
</evidence>
<evidence type="ECO:0000256" key="5">
    <source>
        <dbReference type="ARBA" id="ARBA00023212"/>
    </source>
</evidence>
<evidence type="ECO:0000256" key="2">
    <source>
        <dbReference type="ARBA" id="ARBA00010058"/>
    </source>
</evidence>
<dbReference type="GO" id="GO:0005856">
    <property type="term" value="C:cytoskeleton"/>
    <property type="evidence" value="ECO:0007669"/>
    <property type="project" value="UniProtKB-SubCell"/>
</dbReference>
<keyword evidence="3" id="KW-0963">Cytoplasm</keyword>
<comment type="similarity">
    <text evidence="2 7">Belongs to the profilin family.</text>
</comment>
<dbReference type="PANTHER" id="PTHR11604:SF0">
    <property type="entry name" value="PROFILIN"/>
    <property type="match status" value="1"/>
</dbReference>
<dbReference type="GO" id="GO:0005938">
    <property type="term" value="C:cell cortex"/>
    <property type="evidence" value="ECO:0007669"/>
    <property type="project" value="TreeGrafter"/>
</dbReference>
<dbReference type="Pfam" id="PF00235">
    <property type="entry name" value="Profilin"/>
    <property type="match status" value="1"/>
</dbReference>
<dbReference type="FunFam" id="3.30.450.30:FF:000001">
    <property type="entry name" value="Profilin"/>
    <property type="match status" value="1"/>
</dbReference>
<feature type="non-terminal residue" evidence="8">
    <location>
        <position position="126"/>
    </location>
</feature>
<dbReference type="InterPro" id="IPR005455">
    <property type="entry name" value="PFN_euk"/>
</dbReference>
<sequence length="126" mass="13565">MSWQSYVDTNLVGTGSIAEAAIHGHNGAVWATSKGFTVNSAEFDTIIKAFNDPTNIQANGLHVNGVKYFTLRADDRSIYGKEGANGIVIVKTKQAAIIGRYVEGTQPGTANKIVESLADYLINQNY</sequence>
<evidence type="ECO:0000256" key="7">
    <source>
        <dbReference type="RuleBase" id="RU003909"/>
    </source>
</evidence>
<dbReference type="SMART" id="SM00392">
    <property type="entry name" value="PROF"/>
    <property type="match status" value="1"/>
</dbReference>
<dbReference type="OrthoDB" id="421374at2759"/>
<keyword evidence="9" id="KW-1185">Reference proteome</keyword>
<dbReference type="Proteomes" id="UP000789508">
    <property type="component" value="Unassembled WGS sequence"/>
</dbReference>
<dbReference type="SUPFAM" id="SSF55770">
    <property type="entry name" value="Profilin (actin-binding protein)"/>
    <property type="match status" value="1"/>
</dbReference>
<dbReference type="Gene3D" id="3.30.450.30">
    <property type="entry name" value="Dynein light chain 2a, cytoplasmic"/>
    <property type="match status" value="1"/>
</dbReference>
<name>A0A9N9BHN0_9GLOM</name>
<comment type="subcellular location">
    <subcellularLocation>
        <location evidence="1">Cytoplasm</location>
        <location evidence="1">Cytoskeleton</location>
    </subcellularLocation>
</comment>
<evidence type="ECO:0000313" key="9">
    <source>
        <dbReference type="Proteomes" id="UP000789508"/>
    </source>
</evidence>
<evidence type="ECO:0000256" key="6">
    <source>
        <dbReference type="RuleBase" id="RU003908"/>
    </source>
</evidence>
<reference evidence="8" key="1">
    <citation type="submission" date="2021-06" db="EMBL/GenBank/DDBJ databases">
        <authorList>
            <person name="Kallberg Y."/>
            <person name="Tangrot J."/>
            <person name="Rosling A."/>
        </authorList>
    </citation>
    <scope>NUCLEOTIDE SEQUENCE</scope>
    <source>
        <strain evidence="8">FL130A</strain>
    </source>
</reference>
<comment type="function">
    <text evidence="6">Binds to actin and affects the structure of the cytoskeleton. At high concentrations, profilin prevents the polymerization of actin, whereas it enhances it at low concentrations.</text>
</comment>
<dbReference type="GO" id="GO:0003785">
    <property type="term" value="F:actin monomer binding"/>
    <property type="evidence" value="ECO:0007669"/>
    <property type="project" value="TreeGrafter"/>
</dbReference>
<dbReference type="InterPro" id="IPR048278">
    <property type="entry name" value="PFN"/>
</dbReference>
<keyword evidence="4 7" id="KW-0009">Actin-binding</keyword>
<dbReference type="PROSITE" id="PS00414">
    <property type="entry name" value="PROFILIN"/>
    <property type="match status" value="1"/>
</dbReference>
<dbReference type="PRINTS" id="PR00392">
    <property type="entry name" value="PROFILIN"/>
</dbReference>
<dbReference type="InterPro" id="IPR036140">
    <property type="entry name" value="PFN_sf"/>
</dbReference>
<comment type="caution">
    <text evidence="8">The sequence shown here is derived from an EMBL/GenBank/DDBJ whole genome shotgun (WGS) entry which is preliminary data.</text>
</comment>
<protein>
    <recommendedName>
        <fullName evidence="7">Profilin</fullName>
    </recommendedName>
</protein>